<dbReference type="OrthoDB" id="262529at2759"/>
<evidence type="ECO:0000256" key="2">
    <source>
        <dbReference type="ARBA" id="ARBA00010304"/>
    </source>
</evidence>
<feature type="domain" description="DNA repair metallo-beta-lactamase" evidence="7">
    <location>
        <begin position="645"/>
        <end position="702"/>
    </location>
</feature>
<organism evidence="8 9">
    <name type="scientific">Phellinidium pouzarii</name>
    <dbReference type="NCBI Taxonomy" id="167371"/>
    <lineage>
        <taxon>Eukaryota</taxon>
        <taxon>Fungi</taxon>
        <taxon>Dikarya</taxon>
        <taxon>Basidiomycota</taxon>
        <taxon>Agaricomycotina</taxon>
        <taxon>Agaricomycetes</taxon>
        <taxon>Hymenochaetales</taxon>
        <taxon>Hymenochaetaceae</taxon>
        <taxon>Phellinidium</taxon>
    </lineage>
</organism>
<dbReference type="Pfam" id="PF07522">
    <property type="entry name" value="DRMBL"/>
    <property type="match status" value="1"/>
</dbReference>
<protein>
    <recommendedName>
        <fullName evidence="7">DNA repair metallo-beta-lactamase domain-containing protein</fullName>
    </recommendedName>
</protein>
<keyword evidence="4" id="KW-0234">DNA repair</keyword>
<dbReference type="EMBL" id="SGPK01000016">
    <property type="protein sequence ID" value="THH11324.1"/>
    <property type="molecule type" value="Genomic_DNA"/>
</dbReference>
<evidence type="ECO:0000313" key="8">
    <source>
        <dbReference type="EMBL" id="THH11324.1"/>
    </source>
</evidence>
<dbReference type="GO" id="GO:0036297">
    <property type="term" value="P:interstrand cross-link repair"/>
    <property type="evidence" value="ECO:0007669"/>
    <property type="project" value="TreeGrafter"/>
</dbReference>
<dbReference type="AlphaFoldDB" id="A0A4S4LH69"/>
<evidence type="ECO:0000313" key="9">
    <source>
        <dbReference type="Proteomes" id="UP000308199"/>
    </source>
</evidence>
<accession>A0A4S4LH69</accession>
<evidence type="ECO:0000256" key="4">
    <source>
        <dbReference type="ARBA" id="ARBA00023204"/>
    </source>
</evidence>
<evidence type="ECO:0000256" key="1">
    <source>
        <dbReference type="ARBA" id="ARBA00004123"/>
    </source>
</evidence>
<dbReference type="InterPro" id="IPR011084">
    <property type="entry name" value="DRMBL"/>
</dbReference>
<reference evidence="8 9" key="1">
    <citation type="submission" date="2019-02" db="EMBL/GenBank/DDBJ databases">
        <title>Genome sequencing of the rare red list fungi Phellinidium pouzarii.</title>
        <authorList>
            <person name="Buettner E."/>
            <person name="Kellner H."/>
        </authorList>
    </citation>
    <scope>NUCLEOTIDE SEQUENCE [LARGE SCALE GENOMIC DNA]</scope>
    <source>
        <strain evidence="8 9">DSM 108285</strain>
    </source>
</reference>
<feature type="compositionally biased region" description="Low complexity" evidence="6">
    <location>
        <begin position="299"/>
        <end position="312"/>
    </location>
</feature>
<keyword evidence="3" id="KW-0227">DNA damage</keyword>
<dbReference type="CDD" id="cd16273">
    <property type="entry name" value="SNM1A-1C-like_MBL-fold"/>
    <property type="match status" value="1"/>
</dbReference>
<proteinExistence type="inferred from homology"/>
<dbReference type="GO" id="GO:0003684">
    <property type="term" value="F:damaged DNA binding"/>
    <property type="evidence" value="ECO:0007669"/>
    <property type="project" value="TreeGrafter"/>
</dbReference>
<dbReference type="GO" id="GO:0005634">
    <property type="term" value="C:nucleus"/>
    <property type="evidence" value="ECO:0007669"/>
    <property type="project" value="UniProtKB-SubCell"/>
</dbReference>
<keyword evidence="5" id="KW-0539">Nucleus</keyword>
<dbReference type="InterPro" id="IPR036866">
    <property type="entry name" value="RibonucZ/Hydroxyglut_hydro"/>
</dbReference>
<comment type="caution">
    <text evidence="8">The sequence shown here is derived from an EMBL/GenBank/DDBJ whole genome shotgun (WGS) entry which is preliminary data.</text>
</comment>
<feature type="region of interest" description="Disordered" evidence="6">
    <location>
        <begin position="286"/>
        <end position="330"/>
    </location>
</feature>
<keyword evidence="9" id="KW-1185">Reference proteome</keyword>
<dbReference type="Proteomes" id="UP000308199">
    <property type="component" value="Unassembled WGS sequence"/>
</dbReference>
<evidence type="ECO:0000256" key="6">
    <source>
        <dbReference type="SAM" id="MobiDB-lite"/>
    </source>
</evidence>
<evidence type="ECO:0000256" key="5">
    <source>
        <dbReference type="ARBA" id="ARBA00023242"/>
    </source>
</evidence>
<sequence>MSKRRKDAPQNTTLLNFFVSGVASNLSVGKKNTKGSEKTIPSRGPLVKKEDESLVTLPQEVIVIESDEEVEVQLCDNSSDVEILEDVKPRKRARTVLRETCTQGGDGSHAKQHHQPQAKASASGSKNNENIFSVGGVTSTIPSISATSSRTHGDIKLPTSTDICNISELRQEFCDKGLSPELVSATSNVKPSYHSSECFRFYTGNEEYIFTDIPDDWDVNMGDDELKFIPEDQLEGSWEDLLPIKTEDEDEVPETTEGVEVCPICGMFFVRLDSSSVQRHVDACLDSPDTPAPGRAEASSSSKSLRPLSSFLTSNGPTVPYTAESKPKHKTSNADAFSVLMSSHNESSAWEEAQAHEDSKPTKTNRRKAPFYKVLQGMPISVDAFRYGNIPGVTAYFLTHAHSDHYTNLSSNWKNGPIYCSETTANLIIHMLSVDKKWVHPLPMNLCTEIPNTGGVKVTLIDANHCPGSCLFLFEGQQTINAGDSAYKSPFVGSTRMFRYLHCGDFRACPQHALHPAVRGRRIDTVYLDTTYLNPRYCFPPQPLVSAACAELARRIVRGESLDGEAAPEDGGSGLAKSSIRGWAKVGEHNGKGKQKAENEENVLIVVGTYTIGKERIVKAIAQALETKVYCDARKAAILRCQDDPELHALMTSNPLEAGVHVVPLGMVASDRFKDYMARWKDRWTRAVAFRPTGWTYTPPAGSGPHAVCIICYRARTVSALHIREPATRTQLDCAARAVRRAVLGALELCGANVLCTEC</sequence>
<dbReference type="PANTHER" id="PTHR23240">
    <property type="entry name" value="DNA CROSS-LINK REPAIR PROTEIN PSO2/SNM1-RELATED"/>
    <property type="match status" value="1"/>
</dbReference>
<evidence type="ECO:0000259" key="7">
    <source>
        <dbReference type="Pfam" id="PF07522"/>
    </source>
</evidence>
<comment type="subcellular location">
    <subcellularLocation>
        <location evidence="1">Nucleus</location>
    </subcellularLocation>
</comment>
<dbReference type="PANTHER" id="PTHR23240:SF6">
    <property type="entry name" value="DNA CROSS-LINK REPAIR 1A PROTEIN"/>
    <property type="match status" value="1"/>
</dbReference>
<feature type="compositionally biased region" description="Polar residues" evidence="6">
    <location>
        <begin position="118"/>
        <end position="131"/>
    </location>
</feature>
<feature type="region of interest" description="Disordered" evidence="6">
    <location>
        <begin position="101"/>
        <end position="131"/>
    </location>
</feature>
<evidence type="ECO:0000256" key="3">
    <source>
        <dbReference type="ARBA" id="ARBA00022763"/>
    </source>
</evidence>
<name>A0A4S4LH69_9AGAM</name>
<dbReference type="GO" id="GO:0006303">
    <property type="term" value="P:double-strand break repair via nonhomologous end joining"/>
    <property type="evidence" value="ECO:0007669"/>
    <property type="project" value="TreeGrafter"/>
</dbReference>
<dbReference type="GO" id="GO:0035312">
    <property type="term" value="F:5'-3' DNA exonuclease activity"/>
    <property type="evidence" value="ECO:0007669"/>
    <property type="project" value="TreeGrafter"/>
</dbReference>
<gene>
    <name evidence="8" type="ORF">EW145_g729</name>
</gene>
<dbReference type="Gene3D" id="3.60.15.10">
    <property type="entry name" value="Ribonuclease Z/Hydroxyacylglutathione hydrolase-like"/>
    <property type="match status" value="1"/>
</dbReference>
<comment type="similarity">
    <text evidence="2">Belongs to the DNA repair metallo-beta-lactamase (DRMBL) family.</text>
</comment>
<dbReference type="Gene3D" id="3.40.50.12650">
    <property type="match status" value="1"/>
</dbReference>
<dbReference type="SUPFAM" id="SSF56281">
    <property type="entry name" value="Metallo-hydrolase/oxidoreductase"/>
    <property type="match status" value="1"/>
</dbReference>